<reference evidence="3 4" key="1">
    <citation type="submission" date="2017-03" db="EMBL/GenBank/DDBJ databases">
        <title>WGS assembly of Porphyra umbilicalis.</title>
        <authorList>
            <person name="Brawley S.H."/>
            <person name="Blouin N.A."/>
            <person name="Ficko-Blean E."/>
            <person name="Wheeler G.L."/>
            <person name="Lohr M."/>
            <person name="Goodson H.V."/>
            <person name="Jenkins J.W."/>
            <person name="Blaby-Haas C.E."/>
            <person name="Helliwell K.E."/>
            <person name="Chan C."/>
            <person name="Marriage T."/>
            <person name="Bhattacharya D."/>
            <person name="Klein A.S."/>
            <person name="Badis Y."/>
            <person name="Brodie J."/>
            <person name="Cao Y."/>
            <person name="Collen J."/>
            <person name="Dittami S.M."/>
            <person name="Gachon C.M."/>
            <person name="Green B.R."/>
            <person name="Karpowicz S."/>
            <person name="Kim J.W."/>
            <person name="Kudahl U."/>
            <person name="Lin S."/>
            <person name="Michel G."/>
            <person name="Mittag M."/>
            <person name="Olson B.J."/>
            <person name="Pangilinan J."/>
            <person name="Peng Y."/>
            <person name="Qiu H."/>
            <person name="Shu S."/>
            <person name="Singer J.T."/>
            <person name="Smith A.G."/>
            <person name="Sprecher B.N."/>
            <person name="Wagner V."/>
            <person name="Wang W."/>
            <person name="Wang Z.-Y."/>
            <person name="Yan J."/>
            <person name="Yarish C."/>
            <person name="Zoeuner-Riek S."/>
            <person name="Zhuang Y."/>
            <person name="Zou Y."/>
            <person name="Lindquist E.A."/>
            <person name="Grimwood J."/>
            <person name="Barry K."/>
            <person name="Rokhsar D.S."/>
            <person name="Schmutz J."/>
            <person name="Stiller J.W."/>
            <person name="Grossman A.R."/>
            <person name="Prochnik S.E."/>
        </authorList>
    </citation>
    <scope>NUCLEOTIDE SEQUENCE [LARGE SCALE GENOMIC DNA]</scope>
    <source>
        <strain evidence="3">4086291</strain>
    </source>
</reference>
<name>A0A1X6P1D1_PORUM</name>
<dbReference type="AlphaFoldDB" id="A0A1X6P1D1"/>
<evidence type="ECO:0000256" key="1">
    <source>
        <dbReference type="SAM" id="MobiDB-lite"/>
    </source>
</evidence>
<proteinExistence type="predicted"/>
<accession>A0A1X6P1D1</accession>
<feature type="compositionally biased region" description="Pro residues" evidence="1">
    <location>
        <begin position="55"/>
        <end position="72"/>
    </location>
</feature>
<dbReference type="Proteomes" id="UP000218209">
    <property type="component" value="Unassembled WGS sequence"/>
</dbReference>
<sequence>MKKKREGGGGKNGAGAVSKAGGAGGSGGGGGGGGIPGIPGIPGLVLPRLWWDPAPKAPSPPPPSPSPPPSPKPIDTDRTGPTRGDGLYPDGAALTYDTWTRYVTALHDKYRPVDEEWERAKSMLGIDAAEPLVKAAGAVDHSDVLPALGRLYLSERYLVFMATVGRNHYVVRLGTVSAVGARSIPILMRDCLTVSVDPESVAVLSGHVPTHHDESATVASAAATAAVDGAAAAAGVNGGVSSSAANGGGGGIGAAVTAARRSRDAAASKAAKAASAAAAAAAERASLGNHVSSLVAAFANAGKPLVFSLLEIRETKRRDHWRVLLVEMAAAHRLHAALGYGTAGRLTRRAVDAAAADADADGGMPASAAGDALGAATAATLKAVSPAMVGGGGDGGAGGTSASVGGRGVRAGNGGTGDDGGDDGGGGTSAGSEATVGIGIGDGLVDVPRPSPALTEAGPLSAAAAAGVPVHRPSSPYEHDFSSPLLAVFAHVNCVRYRALRRATGRRSRRLLVFSNPAARLAGLGGGGGVTGNSGNGGGGGGGGGGAVAPACVDGASRRRPPADGSTLIPADAWAPNPATEAGAAVAWYLRSVRTVDGLGERSWVSRALSAIRENISVNVAMYEVRDDAPFDMATLGDNLSRLFELLAPLGTLADAINGLVQWRNPPASVLGLLAALFVAHENAIAYLPAAAVAAAAGTVLYNRAVLYGLDGVGGGGADGPNFWSLSSPSSPAAEGARLRRLRKRQAARAAERRRAAGVVAMLSAVHGTLHGVQNGCARLNRQLGKVEVLALWAVEADSWKLVGSLIGVAAVLALLPVKVLYVTLVLFLFGKHFLPPNNPALRWWLSVPSVLPPLPPGDRLLGEAD</sequence>
<feature type="compositionally biased region" description="Gly residues" evidence="1">
    <location>
        <begin position="21"/>
        <end position="37"/>
    </location>
</feature>
<gene>
    <name evidence="3" type="ORF">BU14_0274s0004</name>
</gene>
<dbReference type="InterPro" id="IPR022638">
    <property type="entry name" value="Transloc_intimin_rcpt"/>
</dbReference>
<evidence type="ECO:0000256" key="2">
    <source>
        <dbReference type="SAM" id="Phobius"/>
    </source>
</evidence>
<feature type="region of interest" description="Disordered" evidence="1">
    <location>
        <begin position="394"/>
        <end position="433"/>
    </location>
</feature>
<dbReference type="EMBL" id="KV918936">
    <property type="protein sequence ID" value="OSX74672.1"/>
    <property type="molecule type" value="Genomic_DNA"/>
</dbReference>
<dbReference type="PRINTS" id="PR01370">
    <property type="entry name" value="TRNSINTIMINR"/>
</dbReference>
<dbReference type="OrthoDB" id="4315at2759"/>
<keyword evidence="4" id="KW-1185">Reference proteome</keyword>
<keyword evidence="2" id="KW-0812">Transmembrane</keyword>
<evidence type="ECO:0000313" key="3">
    <source>
        <dbReference type="EMBL" id="OSX74672.1"/>
    </source>
</evidence>
<feature type="region of interest" description="Disordered" evidence="1">
    <location>
        <begin position="552"/>
        <end position="572"/>
    </location>
</feature>
<keyword evidence="2" id="KW-0472">Membrane</keyword>
<feature type="region of interest" description="Disordered" evidence="1">
    <location>
        <begin position="1"/>
        <end position="90"/>
    </location>
</feature>
<protein>
    <recommendedName>
        <fullName evidence="5">GRAM domain-containing protein</fullName>
    </recommendedName>
</protein>
<feature type="compositionally biased region" description="Gly residues" evidence="1">
    <location>
        <begin position="394"/>
        <end position="429"/>
    </location>
</feature>
<organism evidence="3 4">
    <name type="scientific">Porphyra umbilicalis</name>
    <name type="common">Purple laver</name>
    <name type="synonym">Red alga</name>
    <dbReference type="NCBI Taxonomy" id="2786"/>
    <lineage>
        <taxon>Eukaryota</taxon>
        <taxon>Rhodophyta</taxon>
        <taxon>Bangiophyceae</taxon>
        <taxon>Bangiales</taxon>
        <taxon>Bangiaceae</taxon>
        <taxon>Porphyra</taxon>
    </lineage>
</organism>
<evidence type="ECO:0000313" key="4">
    <source>
        <dbReference type="Proteomes" id="UP000218209"/>
    </source>
</evidence>
<feature type="transmembrane region" description="Helical" evidence="2">
    <location>
        <begin position="806"/>
        <end position="830"/>
    </location>
</feature>
<keyword evidence="2" id="KW-1133">Transmembrane helix</keyword>
<evidence type="ECO:0008006" key="5">
    <source>
        <dbReference type="Google" id="ProtNLM"/>
    </source>
</evidence>